<dbReference type="KEGG" id="phm:PSMK_31560"/>
<accession>I0IJ77</accession>
<dbReference type="AlphaFoldDB" id="I0IJ77"/>
<keyword evidence="1" id="KW-0678">Repressor</keyword>
<dbReference type="PROSITE" id="PS50932">
    <property type="entry name" value="HTH_LACI_2"/>
    <property type="match status" value="1"/>
</dbReference>
<evidence type="ECO:0000259" key="5">
    <source>
        <dbReference type="PROSITE" id="PS50932"/>
    </source>
</evidence>
<gene>
    <name evidence="6" type="ordered locus">PSMK_31560</name>
</gene>
<dbReference type="SMART" id="SM00354">
    <property type="entry name" value="HTH_LACI"/>
    <property type="match status" value="1"/>
</dbReference>
<dbReference type="GO" id="GO:0000976">
    <property type="term" value="F:transcription cis-regulatory region binding"/>
    <property type="evidence" value="ECO:0007669"/>
    <property type="project" value="TreeGrafter"/>
</dbReference>
<dbReference type="InterPro" id="IPR010982">
    <property type="entry name" value="Lambda_DNA-bd_dom_sf"/>
</dbReference>
<keyword evidence="2" id="KW-0805">Transcription regulation</keyword>
<dbReference type="InterPro" id="IPR000843">
    <property type="entry name" value="HTH_LacI"/>
</dbReference>
<keyword evidence="4" id="KW-0804">Transcription</keyword>
<dbReference type="CDD" id="cd06267">
    <property type="entry name" value="PBP1_LacI_sugar_binding-like"/>
    <property type="match status" value="1"/>
</dbReference>
<dbReference type="CDD" id="cd01392">
    <property type="entry name" value="HTH_LacI"/>
    <property type="match status" value="1"/>
</dbReference>
<dbReference type="InterPro" id="IPR028082">
    <property type="entry name" value="Peripla_BP_I"/>
</dbReference>
<keyword evidence="7" id="KW-1185">Reference proteome</keyword>
<evidence type="ECO:0000256" key="2">
    <source>
        <dbReference type="ARBA" id="ARBA00023015"/>
    </source>
</evidence>
<proteinExistence type="predicted"/>
<dbReference type="Pfam" id="PF00356">
    <property type="entry name" value="LacI"/>
    <property type="match status" value="1"/>
</dbReference>
<dbReference type="Gene3D" id="3.40.50.2300">
    <property type="match status" value="2"/>
</dbReference>
<dbReference type="PROSITE" id="PS00356">
    <property type="entry name" value="HTH_LACI_1"/>
    <property type="match status" value="1"/>
</dbReference>
<feature type="domain" description="HTH lacI-type" evidence="5">
    <location>
        <begin position="7"/>
        <end position="64"/>
    </location>
</feature>
<dbReference type="STRING" id="1142394.PSMK_31560"/>
<dbReference type="HOGENOM" id="CLU_037628_6_1_0"/>
<dbReference type="EMBL" id="AP012338">
    <property type="protein sequence ID" value="BAM05315.1"/>
    <property type="molecule type" value="Genomic_DNA"/>
</dbReference>
<sequence length="338" mass="36797">MARTGSPSLAEVARLSGVSPSTVSRVLNRHTENFSVKEETRKRILEAVDTLGYRANPITRSIRAKQTNLIAVLGMRDFGTAIRGGTEIAVNAFMQAVYAEGFELCTNIMSPKEPPFVLPPWRTDAALAVDVSDAKQVAWLEDGDTPYVVLNGPAGPTGSSVQADDTAGVHEAVLHLVVLGHKRIAFAMPDTFDWHESLLSRHQAYLASLHSFGLKPVNPEFKPGLSPLDVVRRTVMQGEATAILSYNHLMAVKLLRACSAMEIRVPRDVSLVCFNDLFPCEDLVPSLTAMALPSREMGIHAAEIVLRQIRADGPIEPELVRLPEALVIRESTAHPPGD</sequence>
<dbReference type="OrthoDB" id="9784962at2"/>
<dbReference type="Proteomes" id="UP000007881">
    <property type="component" value="Chromosome"/>
</dbReference>
<dbReference type="Pfam" id="PF13377">
    <property type="entry name" value="Peripla_BP_3"/>
    <property type="match status" value="1"/>
</dbReference>
<organism evidence="6 7">
    <name type="scientific">Phycisphaera mikurensis (strain NBRC 102666 / KCTC 22515 / FYK2301M01)</name>
    <dbReference type="NCBI Taxonomy" id="1142394"/>
    <lineage>
        <taxon>Bacteria</taxon>
        <taxon>Pseudomonadati</taxon>
        <taxon>Planctomycetota</taxon>
        <taxon>Phycisphaerae</taxon>
        <taxon>Phycisphaerales</taxon>
        <taxon>Phycisphaeraceae</taxon>
        <taxon>Phycisphaera</taxon>
    </lineage>
</organism>
<dbReference type="PANTHER" id="PTHR30146:SF148">
    <property type="entry name" value="HTH-TYPE TRANSCRIPTIONAL REPRESSOR PURR-RELATED"/>
    <property type="match status" value="1"/>
</dbReference>
<evidence type="ECO:0000313" key="7">
    <source>
        <dbReference type="Proteomes" id="UP000007881"/>
    </source>
</evidence>
<dbReference type="SUPFAM" id="SSF47413">
    <property type="entry name" value="lambda repressor-like DNA-binding domains"/>
    <property type="match status" value="1"/>
</dbReference>
<name>I0IJ77_PHYMF</name>
<protein>
    <submittedName>
        <fullName evidence="6">Putative LacI family transcriptional regulator</fullName>
    </submittedName>
</protein>
<dbReference type="SUPFAM" id="SSF53822">
    <property type="entry name" value="Periplasmic binding protein-like I"/>
    <property type="match status" value="1"/>
</dbReference>
<reference evidence="6 7" key="1">
    <citation type="submission" date="2012-02" db="EMBL/GenBank/DDBJ databases">
        <title>Complete genome sequence of Phycisphaera mikurensis NBRC 102666.</title>
        <authorList>
            <person name="Ankai A."/>
            <person name="Hosoyama A."/>
            <person name="Terui Y."/>
            <person name="Sekine M."/>
            <person name="Fukai R."/>
            <person name="Kato Y."/>
            <person name="Nakamura S."/>
            <person name="Yamada-Narita S."/>
            <person name="Kawakoshi A."/>
            <person name="Fukunaga Y."/>
            <person name="Yamazaki S."/>
            <person name="Fujita N."/>
        </authorList>
    </citation>
    <scope>NUCLEOTIDE SEQUENCE [LARGE SCALE GENOMIC DNA]</scope>
    <source>
        <strain evidence="7">NBRC 102666 / KCTC 22515 / FYK2301M01</strain>
    </source>
</reference>
<dbReference type="RefSeq" id="WP_014438519.1">
    <property type="nucleotide sequence ID" value="NC_017080.1"/>
</dbReference>
<evidence type="ECO:0000256" key="1">
    <source>
        <dbReference type="ARBA" id="ARBA00022491"/>
    </source>
</evidence>
<evidence type="ECO:0000256" key="4">
    <source>
        <dbReference type="ARBA" id="ARBA00023163"/>
    </source>
</evidence>
<keyword evidence="3" id="KW-0238">DNA-binding</keyword>
<evidence type="ECO:0000256" key="3">
    <source>
        <dbReference type="ARBA" id="ARBA00023125"/>
    </source>
</evidence>
<dbReference type="InterPro" id="IPR046335">
    <property type="entry name" value="LacI/GalR-like_sensor"/>
</dbReference>
<dbReference type="eggNOG" id="COG1609">
    <property type="taxonomic scope" value="Bacteria"/>
</dbReference>
<dbReference type="Gene3D" id="1.10.260.40">
    <property type="entry name" value="lambda repressor-like DNA-binding domains"/>
    <property type="match status" value="1"/>
</dbReference>
<evidence type="ECO:0000313" key="6">
    <source>
        <dbReference type="EMBL" id="BAM05315.1"/>
    </source>
</evidence>
<dbReference type="GO" id="GO:0003700">
    <property type="term" value="F:DNA-binding transcription factor activity"/>
    <property type="evidence" value="ECO:0007669"/>
    <property type="project" value="TreeGrafter"/>
</dbReference>
<dbReference type="PANTHER" id="PTHR30146">
    <property type="entry name" value="LACI-RELATED TRANSCRIPTIONAL REPRESSOR"/>
    <property type="match status" value="1"/>
</dbReference>